<dbReference type="GO" id="GO:0005886">
    <property type="term" value="C:plasma membrane"/>
    <property type="evidence" value="ECO:0007669"/>
    <property type="project" value="UniProtKB-SubCell"/>
</dbReference>
<dbReference type="OrthoDB" id="9781030at2"/>
<keyword evidence="4 7" id="KW-1133">Transmembrane helix</keyword>
<organism evidence="8 9">
    <name type="scientific">Salinisphaera japonica YTM-1</name>
    <dbReference type="NCBI Taxonomy" id="1209778"/>
    <lineage>
        <taxon>Bacteria</taxon>
        <taxon>Pseudomonadati</taxon>
        <taxon>Pseudomonadota</taxon>
        <taxon>Gammaproteobacteria</taxon>
        <taxon>Salinisphaerales</taxon>
        <taxon>Salinisphaeraceae</taxon>
        <taxon>Salinisphaera</taxon>
    </lineage>
</organism>
<evidence type="ECO:0000256" key="3">
    <source>
        <dbReference type="ARBA" id="ARBA00022692"/>
    </source>
</evidence>
<feature type="transmembrane region" description="Helical" evidence="7">
    <location>
        <begin position="131"/>
        <end position="156"/>
    </location>
</feature>
<name>A0A423Q345_9GAMM</name>
<evidence type="ECO:0000256" key="4">
    <source>
        <dbReference type="ARBA" id="ARBA00022989"/>
    </source>
</evidence>
<comment type="subcellular location">
    <subcellularLocation>
        <location evidence="1">Cell membrane</location>
        <topology evidence="1">Multi-pass membrane protein</topology>
    </subcellularLocation>
</comment>
<evidence type="ECO:0000313" key="9">
    <source>
        <dbReference type="Proteomes" id="UP000285310"/>
    </source>
</evidence>
<feature type="transmembrane region" description="Helical" evidence="7">
    <location>
        <begin position="247"/>
        <end position="272"/>
    </location>
</feature>
<feature type="compositionally biased region" description="Polar residues" evidence="6">
    <location>
        <begin position="14"/>
        <end position="23"/>
    </location>
</feature>
<protein>
    <submittedName>
        <fullName evidence="8">Uncharacterized protein</fullName>
    </submittedName>
</protein>
<dbReference type="PANTHER" id="PTHR30213:SF0">
    <property type="entry name" value="UPF0761 MEMBRANE PROTEIN YIHY"/>
    <property type="match status" value="1"/>
</dbReference>
<evidence type="ECO:0000256" key="2">
    <source>
        <dbReference type="ARBA" id="ARBA00022475"/>
    </source>
</evidence>
<keyword evidence="9" id="KW-1185">Reference proteome</keyword>
<feature type="transmembrane region" description="Helical" evidence="7">
    <location>
        <begin position="278"/>
        <end position="302"/>
    </location>
</feature>
<feature type="transmembrane region" description="Helical" evidence="7">
    <location>
        <begin position="67"/>
        <end position="90"/>
    </location>
</feature>
<keyword evidence="2" id="KW-1003">Cell membrane</keyword>
<dbReference type="InterPro" id="IPR017039">
    <property type="entry name" value="Virul_fac_BrkB"/>
</dbReference>
<keyword evidence="5 7" id="KW-0472">Membrane</keyword>
<evidence type="ECO:0000256" key="6">
    <source>
        <dbReference type="SAM" id="MobiDB-lite"/>
    </source>
</evidence>
<dbReference type="Pfam" id="PF03631">
    <property type="entry name" value="Virul_fac_BrkB"/>
    <property type="match status" value="1"/>
</dbReference>
<dbReference type="EMBL" id="AYKG01000001">
    <property type="protein sequence ID" value="ROO32928.1"/>
    <property type="molecule type" value="Genomic_DNA"/>
</dbReference>
<reference evidence="8 9" key="1">
    <citation type="submission" date="2013-10" db="EMBL/GenBank/DDBJ databases">
        <title>Salinisphaera japonica YTM-1 Genome Sequencing.</title>
        <authorList>
            <person name="Lai Q."/>
            <person name="Li C."/>
            <person name="Shao Z."/>
        </authorList>
    </citation>
    <scope>NUCLEOTIDE SEQUENCE [LARGE SCALE GENOMIC DNA]</scope>
    <source>
        <strain evidence="8 9">YTM-1</strain>
    </source>
</reference>
<proteinExistence type="predicted"/>
<dbReference type="PIRSF" id="PIRSF035875">
    <property type="entry name" value="RNase_BN"/>
    <property type="match status" value="1"/>
</dbReference>
<feature type="transmembrane region" description="Helical" evidence="7">
    <location>
        <begin position="212"/>
        <end position="235"/>
    </location>
</feature>
<gene>
    <name evidence="8" type="ORF">SAJA_01150</name>
</gene>
<evidence type="ECO:0000256" key="7">
    <source>
        <dbReference type="SAM" id="Phobius"/>
    </source>
</evidence>
<accession>A0A423Q345</accession>
<sequence>MPPGLASGIMGPAFNTNRSSMSHRASPEDKPRRMPWPSELSWAEWRDVLIAVFRSMGDQPVTVNASAISFLALFAIFSAVSAFVAFYGLFADPGVVVSDMEALAGFVPADVVISMIGQMQEITSRSTSTLWAAGIFSLLVALWCAQQGVAALMIALDGAYKTGRPKRRSGTLVRSLGLALAVISGLIIVSLLAIGLPVWAQVAGASLALSEFARAVGMTLGGLVLFGGLAALYRWVPDRAPAPRWRWVRIGAGVVVSFWTVASILFSVFLAYSDSYTAMYGSLSGVVLLLTLTYVTVVTVIVGAEFNARIEREARTHCARS</sequence>
<keyword evidence="3 7" id="KW-0812">Transmembrane</keyword>
<evidence type="ECO:0000256" key="1">
    <source>
        <dbReference type="ARBA" id="ARBA00004651"/>
    </source>
</evidence>
<dbReference type="AlphaFoldDB" id="A0A423Q345"/>
<dbReference type="PANTHER" id="PTHR30213">
    <property type="entry name" value="INNER MEMBRANE PROTEIN YHJD"/>
    <property type="match status" value="1"/>
</dbReference>
<feature type="transmembrane region" description="Helical" evidence="7">
    <location>
        <begin position="176"/>
        <end position="200"/>
    </location>
</feature>
<feature type="region of interest" description="Disordered" evidence="6">
    <location>
        <begin position="1"/>
        <end position="35"/>
    </location>
</feature>
<evidence type="ECO:0000313" key="8">
    <source>
        <dbReference type="EMBL" id="ROO32928.1"/>
    </source>
</evidence>
<dbReference type="Proteomes" id="UP000285310">
    <property type="component" value="Unassembled WGS sequence"/>
</dbReference>
<dbReference type="FunCoup" id="A0A423Q345">
    <property type="interactions" value="150"/>
</dbReference>
<dbReference type="InParanoid" id="A0A423Q345"/>
<evidence type="ECO:0000256" key="5">
    <source>
        <dbReference type="ARBA" id="ARBA00023136"/>
    </source>
</evidence>
<comment type="caution">
    <text evidence="8">The sequence shown here is derived from an EMBL/GenBank/DDBJ whole genome shotgun (WGS) entry which is preliminary data.</text>
</comment>